<evidence type="ECO:0000313" key="1">
    <source>
        <dbReference type="EMBL" id="GIY91360.1"/>
    </source>
</evidence>
<name>A0AAV4X8C0_CAEEX</name>
<dbReference type="AlphaFoldDB" id="A0AAV4X8C0"/>
<organism evidence="1 2">
    <name type="scientific">Caerostris extrusa</name>
    <name type="common">Bark spider</name>
    <name type="synonym">Caerostris bankana</name>
    <dbReference type="NCBI Taxonomy" id="172846"/>
    <lineage>
        <taxon>Eukaryota</taxon>
        <taxon>Metazoa</taxon>
        <taxon>Ecdysozoa</taxon>
        <taxon>Arthropoda</taxon>
        <taxon>Chelicerata</taxon>
        <taxon>Arachnida</taxon>
        <taxon>Araneae</taxon>
        <taxon>Araneomorphae</taxon>
        <taxon>Entelegynae</taxon>
        <taxon>Araneoidea</taxon>
        <taxon>Araneidae</taxon>
        <taxon>Caerostris</taxon>
    </lineage>
</organism>
<accession>A0AAV4X8C0</accession>
<reference evidence="1 2" key="1">
    <citation type="submission" date="2021-06" db="EMBL/GenBank/DDBJ databases">
        <title>Caerostris extrusa draft genome.</title>
        <authorList>
            <person name="Kono N."/>
            <person name="Arakawa K."/>
        </authorList>
    </citation>
    <scope>NUCLEOTIDE SEQUENCE [LARGE SCALE GENOMIC DNA]</scope>
</reference>
<gene>
    <name evidence="1" type="ORF">CEXT_364811</name>
</gene>
<dbReference type="Proteomes" id="UP001054945">
    <property type="component" value="Unassembled WGS sequence"/>
</dbReference>
<evidence type="ECO:0000313" key="2">
    <source>
        <dbReference type="Proteomes" id="UP001054945"/>
    </source>
</evidence>
<dbReference type="EMBL" id="BPLR01017405">
    <property type="protein sequence ID" value="GIY91360.1"/>
    <property type="molecule type" value="Genomic_DNA"/>
</dbReference>
<sequence length="133" mass="15039">MAALMSRSNVSPFRLAGVLLLVKYYGELVKLITLAETCEGDCGLCPSVALSVCEVDWLYLINNWKFHYDINDQHGDSRMVCAVHMLSPEIGMFPSPNAYSNKNHLTQLVASRRRQYYTKYLQVNPSYPGSVMI</sequence>
<keyword evidence="2" id="KW-1185">Reference proteome</keyword>
<protein>
    <submittedName>
        <fullName evidence="1">Uncharacterized protein</fullName>
    </submittedName>
</protein>
<proteinExistence type="predicted"/>
<comment type="caution">
    <text evidence="1">The sequence shown here is derived from an EMBL/GenBank/DDBJ whole genome shotgun (WGS) entry which is preliminary data.</text>
</comment>